<sequence>MIRTEQTVAAPAAVAHAVLTDVAAWRLWSPHIRRVDCAGEVIQDASWSGTITPWFGPGTVMEVTWCEPGRGIRWTSRAAGHRLDYADLITPHGDQRCTVTMEAEVSGPVGKLVQGVVGPLSAYGQRRRLNRLAALAEFLHRRAIVYTA</sequence>
<organism evidence="1 2">
    <name type="scientific">Pseudonocardia broussonetiae</name>
    <dbReference type="NCBI Taxonomy" id="2736640"/>
    <lineage>
        <taxon>Bacteria</taxon>
        <taxon>Bacillati</taxon>
        <taxon>Actinomycetota</taxon>
        <taxon>Actinomycetes</taxon>
        <taxon>Pseudonocardiales</taxon>
        <taxon>Pseudonocardiaceae</taxon>
        <taxon>Pseudonocardia</taxon>
    </lineage>
</organism>
<dbReference type="RefSeq" id="WP_172154918.1">
    <property type="nucleotide sequence ID" value="NZ_CP053564.1"/>
</dbReference>
<gene>
    <name evidence="1" type="ORF">HOP40_04500</name>
</gene>
<evidence type="ECO:0000313" key="2">
    <source>
        <dbReference type="Proteomes" id="UP000505377"/>
    </source>
</evidence>
<dbReference type="SUPFAM" id="SSF55961">
    <property type="entry name" value="Bet v1-like"/>
    <property type="match status" value="1"/>
</dbReference>
<protein>
    <recommendedName>
        <fullName evidence="3">Polyketide cyclase / dehydrase and lipid transport</fullName>
    </recommendedName>
</protein>
<dbReference type="InterPro" id="IPR023393">
    <property type="entry name" value="START-like_dom_sf"/>
</dbReference>
<proteinExistence type="predicted"/>
<name>A0A6M6JDN3_9PSEU</name>
<evidence type="ECO:0008006" key="3">
    <source>
        <dbReference type="Google" id="ProtNLM"/>
    </source>
</evidence>
<dbReference type="EMBL" id="CP053564">
    <property type="protein sequence ID" value="QJY45180.1"/>
    <property type="molecule type" value="Genomic_DNA"/>
</dbReference>
<keyword evidence="2" id="KW-1185">Reference proteome</keyword>
<dbReference type="Gene3D" id="3.30.530.20">
    <property type="match status" value="1"/>
</dbReference>
<dbReference type="Proteomes" id="UP000505377">
    <property type="component" value="Chromosome"/>
</dbReference>
<dbReference type="Pfam" id="PF10604">
    <property type="entry name" value="Polyketide_cyc2"/>
    <property type="match status" value="1"/>
</dbReference>
<accession>A0A6M6JDN3</accession>
<dbReference type="KEGG" id="pbro:HOP40_04500"/>
<reference evidence="1 2" key="1">
    <citation type="submission" date="2020-05" db="EMBL/GenBank/DDBJ databases">
        <authorList>
            <person name="Mo P."/>
        </authorList>
    </citation>
    <scope>NUCLEOTIDE SEQUENCE [LARGE SCALE GENOMIC DNA]</scope>
    <source>
        <strain evidence="1 2">Gen01</strain>
    </source>
</reference>
<evidence type="ECO:0000313" key="1">
    <source>
        <dbReference type="EMBL" id="QJY45180.1"/>
    </source>
</evidence>
<dbReference type="AlphaFoldDB" id="A0A6M6JDN3"/>
<dbReference type="InterPro" id="IPR019587">
    <property type="entry name" value="Polyketide_cyclase/dehydratase"/>
</dbReference>